<dbReference type="EMBL" id="CAJNOQ010000219">
    <property type="protein sequence ID" value="CAF0773952.1"/>
    <property type="molecule type" value="Genomic_DNA"/>
</dbReference>
<dbReference type="EMBL" id="CAJOBA010003610">
    <property type="protein sequence ID" value="CAF3687508.1"/>
    <property type="molecule type" value="Genomic_DNA"/>
</dbReference>
<evidence type="ECO:0000313" key="4">
    <source>
        <dbReference type="EMBL" id="CAF3687508.1"/>
    </source>
</evidence>
<dbReference type="Proteomes" id="UP000681722">
    <property type="component" value="Unassembled WGS sequence"/>
</dbReference>
<dbReference type="OrthoDB" id="61092at2759"/>
<dbReference type="EMBL" id="CAJNOK010003609">
    <property type="protein sequence ID" value="CAF0907979.1"/>
    <property type="molecule type" value="Genomic_DNA"/>
</dbReference>
<comment type="caution">
    <text evidence="1">The sequence shown here is derived from an EMBL/GenBank/DDBJ whole genome shotgun (WGS) entry which is preliminary data.</text>
</comment>
<sequence length="795" mass="90085">MARLDQAGSTKVEVCPIHHANRSARPVVFPGPPGLSPTVASIMKLTTQTKSEIGVLWYRDYDQSVDKVTGFSGRGDVPEAIKTALNKALEMNLVDLNTIIFIYTDAPPHHPTTHGTCCLCNAEYESTDVVKCLDFINVNVFAFDNEVNAQYKNLIYLPNRFKQDDTYKSVVYQVVESLMIPQHVVALTHNSILGLLWRLVCEQRKDERRDKLMSTLSRTLNTMDSDQKLKTDAIVVRKWLAKSYNSKDEIKAIIAEVKEQVPALVLILDQKMNRIELMEITRSCNPQVLRTVMTLLNHLTVVTNVSNLPQTYLPLGIDDDEIFKLLPHLLARGLRVSLRPASIMAMLCILSKNNILQQRAERFLTSVKGKWIDLDLPENYVYTFSKMCIKLPQFFTENENLLFQKLYIVGGLRLNAVTHVTAKQPFSPKVTEIRKDTKIKCTPESCTEDESRLVQCKTCTSLYAVVQYYKLASTPKCYYCRELKISPYRRCTGCNNKYVHYDSTEPIANNGEEYTFLCAECEYYTTDKTIVDIPVSISTLINDNKTQIFKYLNIKIKNDIDLFSTEWSLFKLKDKIELENIDDVKLLSLSSLSTPLIHNQKPILNSSAVLDKIYTWVLSGKSEYVTCYICCNDLPRDKINNTCGNKLCNADACIECLTKWYQAVKPGGIVLVTYLLCPFCKHAPSGKILKKYNKQACTILKPDKKNDIDEHWYYGWCIDCYKVKQAQEKICSADGSIPVLTDFVCDNCAGIRKSHKNSVIKDCPGINENTKKVCGVATLKSGGCNHITCTACNSY</sequence>
<gene>
    <name evidence="1" type="ORF">GPM918_LOCUS2086</name>
    <name evidence="2" type="ORF">OVA965_LOCUS9973</name>
    <name evidence="3" type="ORF">SRO942_LOCUS2086</name>
    <name evidence="4" type="ORF">TMI583_LOCUS9969</name>
</gene>
<accession>A0A813QVK0</accession>
<dbReference type="Proteomes" id="UP000682733">
    <property type="component" value="Unassembled WGS sequence"/>
</dbReference>
<dbReference type="Proteomes" id="UP000663829">
    <property type="component" value="Unassembled WGS sequence"/>
</dbReference>
<organism evidence="1 5">
    <name type="scientific">Didymodactylos carnosus</name>
    <dbReference type="NCBI Taxonomy" id="1234261"/>
    <lineage>
        <taxon>Eukaryota</taxon>
        <taxon>Metazoa</taxon>
        <taxon>Spiralia</taxon>
        <taxon>Gnathifera</taxon>
        <taxon>Rotifera</taxon>
        <taxon>Eurotatoria</taxon>
        <taxon>Bdelloidea</taxon>
        <taxon>Philodinida</taxon>
        <taxon>Philodinidae</taxon>
        <taxon>Didymodactylos</taxon>
    </lineage>
</organism>
<dbReference type="Proteomes" id="UP000677228">
    <property type="component" value="Unassembled WGS sequence"/>
</dbReference>
<evidence type="ECO:0000313" key="3">
    <source>
        <dbReference type="EMBL" id="CAF3556352.1"/>
    </source>
</evidence>
<name>A0A813QVK0_9BILA</name>
<reference evidence="1" key="1">
    <citation type="submission" date="2021-02" db="EMBL/GenBank/DDBJ databases">
        <authorList>
            <person name="Nowell W R."/>
        </authorList>
    </citation>
    <scope>NUCLEOTIDE SEQUENCE</scope>
</reference>
<proteinExistence type="predicted"/>
<dbReference type="AlphaFoldDB" id="A0A813QVK0"/>
<evidence type="ECO:0000313" key="2">
    <source>
        <dbReference type="EMBL" id="CAF0907979.1"/>
    </source>
</evidence>
<evidence type="ECO:0000313" key="5">
    <source>
        <dbReference type="Proteomes" id="UP000663829"/>
    </source>
</evidence>
<dbReference type="EMBL" id="CAJOBC010000219">
    <property type="protein sequence ID" value="CAF3556352.1"/>
    <property type="molecule type" value="Genomic_DNA"/>
</dbReference>
<keyword evidence="5" id="KW-1185">Reference proteome</keyword>
<evidence type="ECO:0000313" key="1">
    <source>
        <dbReference type="EMBL" id="CAF0773952.1"/>
    </source>
</evidence>
<protein>
    <submittedName>
        <fullName evidence="1">Uncharacterized protein</fullName>
    </submittedName>
</protein>